<keyword evidence="5" id="KW-0862">Zinc</keyword>
<keyword evidence="4 9" id="KW-0863">Zinc-finger</keyword>
<evidence type="ECO:0000256" key="1">
    <source>
        <dbReference type="ARBA" id="ARBA00004123"/>
    </source>
</evidence>
<dbReference type="GO" id="GO:0005634">
    <property type="term" value="C:nucleus"/>
    <property type="evidence" value="ECO:0007669"/>
    <property type="project" value="UniProtKB-SubCell"/>
</dbReference>
<feature type="compositionally biased region" description="Low complexity" evidence="10">
    <location>
        <begin position="53"/>
        <end position="75"/>
    </location>
</feature>
<feature type="compositionally biased region" description="Basic and acidic residues" evidence="10">
    <location>
        <begin position="338"/>
        <end position="356"/>
    </location>
</feature>
<feature type="domain" description="C2H2-type" evidence="11">
    <location>
        <begin position="154"/>
        <end position="181"/>
    </location>
</feature>
<keyword evidence="8" id="KW-0539">Nucleus</keyword>
<evidence type="ECO:0000313" key="12">
    <source>
        <dbReference type="EMBL" id="GAA0143488.1"/>
    </source>
</evidence>
<feature type="region of interest" description="Disordered" evidence="10">
    <location>
        <begin position="1"/>
        <end position="76"/>
    </location>
</feature>
<proteinExistence type="predicted"/>
<dbReference type="PROSITE" id="PS00028">
    <property type="entry name" value="ZINC_FINGER_C2H2_1"/>
    <property type="match status" value="2"/>
</dbReference>
<evidence type="ECO:0000256" key="5">
    <source>
        <dbReference type="ARBA" id="ARBA00022833"/>
    </source>
</evidence>
<keyword evidence="6" id="KW-0805">Transcription regulation</keyword>
<dbReference type="PROSITE" id="PS50157">
    <property type="entry name" value="ZINC_FINGER_C2H2_2"/>
    <property type="match status" value="2"/>
</dbReference>
<feature type="compositionally biased region" description="Polar residues" evidence="10">
    <location>
        <begin position="359"/>
        <end position="368"/>
    </location>
</feature>
<evidence type="ECO:0000256" key="7">
    <source>
        <dbReference type="ARBA" id="ARBA00023163"/>
    </source>
</evidence>
<evidence type="ECO:0000259" key="11">
    <source>
        <dbReference type="PROSITE" id="PS50157"/>
    </source>
</evidence>
<evidence type="ECO:0000256" key="9">
    <source>
        <dbReference type="PROSITE-ProRule" id="PRU00042"/>
    </source>
</evidence>
<accession>A0AAV3NX49</accession>
<keyword evidence="2" id="KW-0479">Metal-binding</keyword>
<dbReference type="Gene3D" id="3.30.160.60">
    <property type="entry name" value="Classic Zinc Finger"/>
    <property type="match status" value="1"/>
</dbReference>
<dbReference type="PANTHER" id="PTHR26374">
    <property type="entry name" value="ZINC FINGER PROTEIN ZAT5"/>
    <property type="match status" value="1"/>
</dbReference>
<sequence length="378" mass="42154">MEALQEVVVGELKDPSQQIVKGKRTKRRQRPTSPIPFTVASAHLSHGEGVGYSSNEENTTGENNNYNNDNNQNDSTDLRLSLAAGSSDDANSTTTEEEDVARLLILLSQGSSRESSTKNDYLDHNYYPPSTKFNSKKYIETSSHSNGKSGMFVYECQTCNRTFSSFQALGGHRASHKKPKNLAIEEIKKGHVSSVFRYDYDYDFNPPSLSFSRNNSYSNLTSPISHHSTLNKSTTSPKVHECSYCGAEFTSGQALGGHMRRHRGSNGNNNSTYNYYYKKHMHNLQPLLSLSPSLKSPLPVNEESMGINKHEIDNNNKDALALSLSLDLNLPAPPAAENDQKNQESAKYEFDKEKIPSKPNEQQQTDINSPELFNVCLE</sequence>
<evidence type="ECO:0000256" key="6">
    <source>
        <dbReference type="ARBA" id="ARBA00023015"/>
    </source>
</evidence>
<evidence type="ECO:0000256" key="3">
    <source>
        <dbReference type="ARBA" id="ARBA00022737"/>
    </source>
</evidence>
<evidence type="ECO:0000256" key="10">
    <source>
        <dbReference type="SAM" id="MobiDB-lite"/>
    </source>
</evidence>
<feature type="compositionally biased region" description="Basic residues" evidence="10">
    <location>
        <begin position="21"/>
        <end position="30"/>
    </location>
</feature>
<evidence type="ECO:0000256" key="2">
    <source>
        <dbReference type="ARBA" id="ARBA00022723"/>
    </source>
</evidence>
<keyword evidence="13" id="KW-1185">Reference proteome</keyword>
<protein>
    <recommendedName>
        <fullName evidence="11">C2H2-type domain-containing protein</fullName>
    </recommendedName>
</protein>
<dbReference type="InterPro" id="IPR036236">
    <property type="entry name" value="Znf_C2H2_sf"/>
</dbReference>
<dbReference type="Pfam" id="PF13912">
    <property type="entry name" value="zf-C2H2_6"/>
    <property type="match status" value="2"/>
</dbReference>
<keyword evidence="3" id="KW-0677">Repeat</keyword>
<dbReference type="GO" id="GO:0008270">
    <property type="term" value="F:zinc ion binding"/>
    <property type="evidence" value="ECO:0007669"/>
    <property type="project" value="UniProtKB-KW"/>
</dbReference>
<dbReference type="PANTHER" id="PTHR26374:SF378">
    <property type="entry name" value="C2H2-TYPE ZINC FINGER FAMILY PROTEIN"/>
    <property type="match status" value="1"/>
</dbReference>
<dbReference type="SUPFAM" id="SSF57667">
    <property type="entry name" value="beta-beta-alpha zinc fingers"/>
    <property type="match status" value="1"/>
</dbReference>
<dbReference type="AlphaFoldDB" id="A0AAV3NX49"/>
<evidence type="ECO:0000256" key="8">
    <source>
        <dbReference type="ARBA" id="ARBA00023242"/>
    </source>
</evidence>
<dbReference type="EMBL" id="BAABME010000523">
    <property type="protein sequence ID" value="GAA0143488.1"/>
    <property type="molecule type" value="Genomic_DNA"/>
</dbReference>
<comment type="caution">
    <text evidence="12">The sequence shown here is derived from an EMBL/GenBank/DDBJ whole genome shotgun (WGS) entry which is preliminary data.</text>
</comment>
<feature type="region of interest" description="Disordered" evidence="10">
    <location>
        <begin position="331"/>
        <end position="378"/>
    </location>
</feature>
<name>A0AAV3NX49_LITER</name>
<evidence type="ECO:0000256" key="4">
    <source>
        <dbReference type="ARBA" id="ARBA00022771"/>
    </source>
</evidence>
<organism evidence="12 13">
    <name type="scientific">Lithospermum erythrorhizon</name>
    <name type="common">Purple gromwell</name>
    <name type="synonym">Lithospermum officinale var. erythrorhizon</name>
    <dbReference type="NCBI Taxonomy" id="34254"/>
    <lineage>
        <taxon>Eukaryota</taxon>
        <taxon>Viridiplantae</taxon>
        <taxon>Streptophyta</taxon>
        <taxon>Embryophyta</taxon>
        <taxon>Tracheophyta</taxon>
        <taxon>Spermatophyta</taxon>
        <taxon>Magnoliopsida</taxon>
        <taxon>eudicotyledons</taxon>
        <taxon>Gunneridae</taxon>
        <taxon>Pentapetalae</taxon>
        <taxon>asterids</taxon>
        <taxon>lamiids</taxon>
        <taxon>Boraginales</taxon>
        <taxon>Boraginaceae</taxon>
        <taxon>Boraginoideae</taxon>
        <taxon>Lithospermeae</taxon>
        <taxon>Lithospermum</taxon>
    </lineage>
</organism>
<dbReference type="SMART" id="SM00355">
    <property type="entry name" value="ZnF_C2H2"/>
    <property type="match status" value="2"/>
</dbReference>
<dbReference type="Proteomes" id="UP001454036">
    <property type="component" value="Unassembled WGS sequence"/>
</dbReference>
<reference evidence="12 13" key="1">
    <citation type="submission" date="2024-01" db="EMBL/GenBank/DDBJ databases">
        <title>The complete chloroplast genome sequence of Lithospermum erythrorhizon: insights into the phylogenetic relationship among Boraginaceae species and the maternal lineages of purple gromwells.</title>
        <authorList>
            <person name="Okada T."/>
            <person name="Watanabe K."/>
        </authorList>
    </citation>
    <scope>NUCLEOTIDE SEQUENCE [LARGE SCALE GENOMIC DNA]</scope>
</reference>
<gene>
    <name evidence="12" type="ORF">LIER_04159</name>
</gene>
<feature type="domain" description="C2H2-type" evidence="11">
    <location>
        <begin position="240"/>
        <end position="267"/>
    </location>
</feature>
<keyword evidence="7" id="KW-0804">Transcription</keyword>
<evidence type="ECO:0000313" key="13">
    <source>
        <dbReference type="Proteomes" id="UP001454036"/>
    </source>
</evidence>
<dbReference type="InterPro" id="IPR013087">
    <property type="entry name" value="Znf_C2H2_type"/>
</dbReference>
<comment type="subcellular location">
    <subcellularLocation>
        <location evidence="1">Nucleus</location>
    </subcellularLocation>
</comment>